<comment type="similarity">
    <text evidence="1 4">Belongs to the pseudouridine synthase RsuA family.</text>
</comment>
<dbReference type="InterPro" id="IPR020094">
    <property type="entry name" value="TruA/RsuA/RluB/E/F_N"/>
</dbReference>
<name>A0A0G0ZH49_9BACT</name>
<evidence type="ECO:0000313" key="7">
    <source>
        <dbReference type="Proteomes" id="UP000034704"/>
    </source>
</evidence>
<dbReference type="InterPro" id="IPR000748">
    <property type="entry name" value="PsdUridine_synth_RsuA/RluB/E/F"/>
</dbReference>
<accession>A0A0G0ZH49</accession>
<evidence type="ECO:0000256" key="2">
    <source>
        <dbReference type="ARBA" id="ARBA00023235"/>
    </source>
</evidence>
<dbReference type="InterPro" id="IPR018496">
    <property type="entry name" value="PsdUridine_synth_RsuA/RluB_CS"/>
</dbReference>
<proteinExistence type="inferred from homology"/>
<dbReference type="STRING" id="1618756.UV12_C0003G0034"/>
<evidence type="ECO:0000256" key="4">
    <source>
        <dbReference type="RuleBase" id="RU003887"/>
    </source>
</evidence>
<dbReference type="PROSITE" id="PS01149">
    <property type="entry name" value="PSI_RSU"/>
    <property type="match status" value="1"/>
</dbReference>
<evidence type="ECO:0000313" key="6">
    <source>
        <dbReference type="EMBL" id="KKS48075.1"/>
    </source>
</evidence>
<organism evidence="6 7">
    <name type="scientific">Candidatus Nomurabacteria bacterium GW2011_GWC2_42_20</name>
    <dbReference type="NCBI Taxonomy" id="1618756"/>
    <lineage>
        <taxon>Bacteria</taxon>
        <taxon>Candidatus Nomuraibacteriota</taxon>
    </lineage>
</organism>
<dbReference type="CDD" id="cd00165">
    <property type="entry name" value="S4"/>
    <property type="match status" value="1"/>
</dbReference>
<dbReference type="EMBL" id="LCDG01000003">
    <property type="protein sequence ID" value="KKS48075.1"/>
    <property type="molecule type" value="Genomic_DNA"/>
</dbReference>
<dbReference type="GO" id="GO:0000455">
    <property type="term" value="P:enzyme-directed rRNA pseudouridine synthesis"/>
    <property type="evidence" value="ECO:0007669"/>
    <property type="project" value="UniProtKB-ARBA"/>
</dbReference>
<dbReference type="SUPFAM" id="SSF55174">
    <property type="entry name" value="Alpha-L RNA-binding motif"/>
    <property type="match status" value="1"/>
</dbReference>
<dbReference type="EC" id="5.4.99.-" evidence="4"/>
<keyword evidence="3" id="KW-0694">RNA-binding</keyword>
<dbReference type="AlphaFoldDB" id="A0A0G0ZH49"/>
<dbReference type="Gene3D" id="3.30.70.1560">
    <property type="entry name" value="Alpha-L RNA-binding motif"/>
    <property type="match status" value="1"/>
</dbReference>
<dbReference type="Proteomes" id="UP000034704">
    <property type="component" value="Unassembled WGS sequence"/>
</dbReference>
<protein>
    <recommendedName>
        <fullName evidence="4">Pseudouridine synthase</fullName>
        <ecNumber evidence="4">5.4.99.-</ecNumber>
    </recommendedName>
</protein>
<evidence type="ECO:0000256" key="3">
    <source>
        <dbReference type="PROSITE-ProRule" id="PRU00182"/>
    </source>
</evidence>
<dbReference type="InterPro" id="IPR002942">
    <property type="entry name" value="S4_RNA-bd"/>
</dbReference>
<dbReference type="InterPro" id="IPR050343">
    <property type="entry name" value="RsuA_PseudoU_synthase"/>
</dbReference>
<evidence type="ECO:0000256" key="1">
    <source>
        <dbReference type="ARBA" id="ARBA00008348"/>
    </source>
</evidence>
<dbReference type="InterPro" id="IPR020103">
    <property type="entry name" value="PsdUridine_synth_cat_dom_sf"/>
</dbReference>
<feature type="domain" description="RNA-binding S4" evidence="5">
    <location>
        <begin position="8"/>
        <end position="65"/>
    </location>
</feature>
<keyword evidence="2 4" id="KW-0413">Isomerase</keyword>
<gene>
    <name evidence="6" type="ORF">UV12_C0003G0034</name>
</gene>
<dbReference type="PROSITE" id="PS50889">
    <property type="entry name" value="S4"/>
    <property type="match status" value="1"/>
</dbReference>
<dbReference type="GO" id="GO:0003723">
    <property type="term" value="F:RNA binding"/>
    <property type="evidence" value="ECO:0007669"/>
    <property type="project" value="UniProtKB-KW"/>
</dbReference>
<dbReference type="GO" id="GO:0120159">
    <property type="term" value="F:rRNA pseudouridine synthase activity"/>
    <property type="evidence" value="ECO:0007669"/>
    <property type="project" value="UniProtKB-ARBA"/>
</dbReference>
<dbReference type="Gene3D" id="3.30.70.580">
    <property type="entry name" value="Pseudouridine synthase I, catalytic domain, N-terminal subdomain"/>
    <property type="match status" value="1"/>
</dbReference>
<dbReference type="InterPro" id="IPR036986">
    <property type="entry name" value="S4_RNA-bd_sf"/>
</dbReference>
<dbReference type="InterPro" id="IPR006145">
    <property type="entry name" value="PsdUridine_synth_RsuA/RluA"/>
</dbReference>
<dbReference type="InterPro" id="IPR042092">
    <property type="entry name" value="PsdUridine_s_RsuA/RluB/E/F_cat"/>
</dbReference>
<dbReference type="SMART" id="SM00363">
    <property type="entry name" value="S4"/>
    <property type="match status" value="1"/>
</dbReference>
<evidence type="ECO:0000259" key="5">
    <source>
        <dbReference type="SMART" id="SM00363"/>
    </source>
</evidence>
<dbReference type="PANTHER" id="PTHR47683:SF2">
    <property type="entry name" value="RNA-BINDING S4 DOMAIN-CONTAINING PROTEIN"/>
    <property type="match status" value="1"/>
</dbReference>
<dbReference type="NCBIfam" id="TIGR00093">
    <property type="entry name" value="pseudouridine synthase"/>
    <property type="match status" value="1"/>
</dbReference>
<reference evidence="6 7" key="1">
    <citation type="journal article" date="2015" name="Nature">
        <title>rRNA introns, odd ribosomes, and small enigmatic genomes across a large radiation of phyla.</title>
        <authorList>
            <person name="Brown C.T."/>
            <person name="Hug L.A."/>
            <person name="Thomas B.C."/>
            <person name="Sharon I."/>
            <person name="Castelle C.J."/>
            <person name="Singh A."/>
            <person name="Wilkins M.J."/>
            <person name="Williams K.H."/>
            <person name="Banfield J.F."/>
        </authorList>
    </citation>
    <scope>NUCLEOTIDE SEQUENCE [LARGE SCALE GENOMIC DNA]</scope>
</reference>
<comment type="caution">
    <text evidence="6">The sequence shown here is derived from an EMBL/GenBank/DDBJ whole genome shotgun (WGS) entry which is preliminary data.</text>
</comment>
<dbReference type="SUPFAM" id="SSF55120">
    <property type="entry name" value="Pseudouridine synthase"/>
    <property type="match status" value="1"/>
</dbReference>
<dbReference type="Pfam" id="PF00849">
    <property type="entry name" value="PseudoU_synth_2"/>
    <property type="match status" value="1"/>
</dbReference>
<dbReference type="Gene3D" id="3.10.290.10">
    <property type="entry name" value="RNA-binding S4 domain"/>
    <property type="match status" value="1"/>
</dbReference>
<dbReference type="PANTHER" id="PTHR47683">
    <property type="entry name" value="PSEUDOURIDINE SYNTHASE FAMILY PROTEIN-RELATED"/>
    <property type="match status" value="1"/>
</dbReference>
<sequence length="239" mass="27096">MEPIEFPVRLNRYLAHKGYSTRRGADELITKGLVKINNKIAVLGDKVESPDDIVEVSAKVIAKIEGSYRYLAYYKPRGISTDTQTEGESIKSSLPALRGLFPLGRLDKDSEGLVILTNDGRLTDRVLSPDRVHEKEYLVKVDKKITDTFIRHLERGVLIETYKTKPSKARRAGETLFRIVLTEGKKHQIRRMCAAEGYQVLELKRLRIMNIKLGDLKEGAYRDITGEELAELKKSIGLQ</sequence>
<dbReference type="Pfam" id="PF01479">
    <property type="entry name" value="S4"/>
    <property type="match status" value="1"/>
</dbReference>